<dbReference type="AlphaFoldDB" id="A0A444PX80"/>
<dbReference type="EMBL" id="RZNB01000001">
    <property type="protein sequence ID" value="RWZ52509.1"/>
    <property type="molecule type" value="Genomic_DNA"/>
</dbReference>
<reference evidence="1 2" key="1">
    <citation type="submission" date="2018-12" db="EMBL/GenBank/DDBJ databases">
        <authorList>
            <person name="Li F."/>
        </authorList>
    </citation>
    <scope>NUCLEOTIDE SEQUENCE [LARGE SCALE GENOMIC DNA]</scope>
    <source>
        <strain evidence="1 2">11W25H-1</strain>
    </source>
</reference>
<accession>A0A444PX80</accession>
<organism evidence="1 2">
    <name type="scientific">Labedella phragmitis</name>
    <dbReference type="NCBI Taxonomy" id="2498849"/>
    <lineage>
        <taxon>Bacteria</taxon>
        <taxon>Bacillati</taxon>
        <taxon>Actinomycetota</taxon>
        <taxon>Actinomycetes</taxon>
        <taxon>Micrococcales</taxon>
        <taxon>Microbacteriaceae</taxon>
        <taxon>Labedella</taxon>
    </lineage>
</organism>
<sequence>MWSRPSPDSLWYQLDPATGIGNPVLAADFAAATTAPHPFAHDVGDDVLTVDVFVSALTRPGGNLFPDASHAYVCASYVIDPYRQSFSREPVECPVGPTDLGDGRGEVVALDDLALDPV</sequence>
<keyword evidence="2" id="KW-1185">Reference proteome</keyword>
<proteinExistence type="predicted"/>
<comment type="caution">
    <text evidence="1">The sequence shown here is derived from an EMBL/GenBank/DDBJ whole genome shotgun (WGS) entry which is preliminary data.</text>
</comment>
<gene>
    <name evidence="1" type="ORF">ELQ90_00680</name>
</gene>
<dbReference type="OrthoDB" id="5118018at2"/>
<evidence type="ECO:0000313" key="1">
    <source>
        <dbReference type="EMBL" id="RWZ52509.1"/>
    </source>
</evidence>
<protein>
    <submittedName>
        <fullName evidence="1">Uncharacterized protein</fullName>
    </submittedName>
</protein>
<name>A0A444PX80_9MICO</name>
<evidence type="ECO:0000313" key="2">
    <source>
        <dbReference type="Proteomes" id="UP000288547"/>
    </source>
</evidence>
<dbReference type="Proteomes" id="UP000288547">
    <property type="component" value="Unassembled WGS sequence"/>
</dbReference>